<dbReference type="Proteomes" id="UP000198510">
    <property type="component" value="Unassembled WGS sequence"/>
</dbReference>
<gene>
    <name evidence="1" type="ORF">SAMN05421823_104429</name>
</gene>
<dbReference type="SUPFAM" id="SSF55811">
    <property type="entry name" value="Nudix"/>
    <property type="match status" value="1"/>
</dbReference>
<dbReference type="AlphaFoldDB" id="A0A1G9HGY8"/>
<dbReference type="EMBL" id="FNFO01000004">
    <property type="protein sequence ID" value="SDL12004.1"/>
    <property type="molecule type" value="Genomic_DNA"/>
</dbReference>
<evidence type="ECO:0008006" key="3">
    <source>
        <dbReference type="Google" id="ProtNLM"/>
    </source>
</evidence>
<dbReference type="STRING" id="1075417.SAMN05421823_104429"/>
<evidence type="ECO:0000313" key="2">
    <source>
        <dbReference type="Proteomes" id="UP000198510"/>
    </source>
</evidence>
<reference evidence="1 2" key="1">
    <citation type="submission" date="2016-10" db="EMBL/GenBank/DDBJ databases">
        <authorList>
            <person name="de Groot N.N."/>
        </authorList>
    </citation>
    <scope>NUCLEOTIDE SEQUENCE [LARGE SCALE GENOMIC DNA]</scope>
    <source>
        <strain evidence="1 2">DSM 25186</strain>
    </source>
</reference>
<protein>
    <recommendedName>
        <fullName evidence="3">Nudix hydrolase domain-containing protein</fullName>
    </recommendedName>
</protein>
<dbReference type="InterPro" id="IPR015797">
    <property type="entry name" value="NUDIX_hydrolase-like_dom_sf"/>
</dbReference>
<sequence>MKQYAIEGGNPVALAPLEADFMSDPTYRAAHAGMVIACHDIMIAYEGGFLMIVRDNEPAKGELWCIGGRQLRGLSPEDSALRKAKAECNLELYDLQTVGCARTYFQTDPFGHGRGTDSFNVMLFARGRGALKLDALHSDPVIVRPDDYTPDFQRTLHPYMRDFFELVWPLV</sequence>
<evidence type="ECO:0000313" key="1">
    <source>
        <dbReference type="EMBL" id="SDL12004.1"/>
    </source>
</evidence>
<proteinExistence type="predicted"/>
<dbReference type="OrthoDB" id="9810648at2"/>
<organism evidence="1 2">
    <name type="scientific">Catalinimonas alkaloidigena</name>
    <dbReference type="NCBI Taxonomy" id="1075417"/>
    <lineage>
        <taxon>Bacteria</taxon>
        <taxon>Pseudomonadati</taxon>
        <taxon>Bacteroidota</taxon>
        <taxon>Cytophagia</taxon>
        <taxon>Cytophagales</taxon>
        <taxon>Catalimonadaceae</taxon>
        <taxon>Catalinimonas</taxon>
    </lineage>
</organism>
<keyword evidence="2" id="KW-1185">Reference proteome</keyword>
<name>A0A1G9HGY8_9BACT</name>
<dbReference type="Gene3D" id="3.90.79.10">
    <property type="entry name" value="Nucleoside Triphosphate Pyrophosphohydrolase"/>
    <property type="match status" value="1"/>
</dbReference>
<accession>A0A1G9HGY8</accession>
<dbReference type="RefSeq" id="WP_143017263.1">
    <property type="nucleotide sequence ID" value="NZ_FNFO01000004.1"/>
</dbReference>